<evidence type="ECO:0000259" key="4">
    <source>
        <dbReference type="Pfam" id="PF01370"/>
    </source>
</evidence>
<evidence type="ECO:0000313" key="6">
    <source>
        <dbReference type="Proteomes" id="UP000638648"/>
    </source>
</evidence>
<dbReference type="SUPFAM" id="SSF51735">
    <property type="entry name" value="NAD(P)-binding Rossmann-fold domains"/>
    <property type="match status" value="1"/>
</dbReference>
<dbReference type="AlphaFoldDB" id="A0A927N2L7"/>
<dbReference type="Gene3D" id="3.40.50.720">
    <property type="entry name" value="NAD(P)-binding Rossmann-like Domain"/>
    <property type="match status" value="1"/>
</dbReference>
<evidence type="ECO:0000256" key="3">
    <source>
        <dbReference type="ARBA" id="ARBA00023027"/>
    </source>
</evidence>
<dbReference type="PANTHER" id="PTHR43103:SF5">
    <property type="entry name" value="4-EPIMERASE, PUTATIVE (AFU_ORTHOLOGUE AFUA_7G00360)-RELATED"/>
    <property type="match status" value="1"/>
</dbReference>
<dbReference type="InterPro" id="IPR001509">
    <property type="entry name" value="Epimerase_deHydtase"/>
</dbReference>
<sequence length="282" mass="30426">MRIAVTGANGRLGRGVVTAAIAAGHEVVALDRATEPGPRPHQAGFPEELPVPVLPVEITDYDNLLGQVRGCDALVHLAAFAGPRGNSAHVVHANNVLGSYHALLAAAELGINRVVSASSINAIGGIYSQHVRYDYLPVDEDHPTYAEDAYSLSKWIAEQQADAMVRLHPEMTVASLRFHGITPHPPTREARTEERLAFEAGHLWGWVSLEASARACLLGLTADYTGHEAFFVVAPTTTSAIDSAELQERFYPDAPVRRPLEGNDGFYDCAKAKKLLGWVHDA</sequence>
<keyword evidence="6" id="KW-1185">Reference proteome</keyword>
<dbReference type="RefSeq" id="WP_192754436.1">
    <property type="nucleotide sequence ID" value="NZ_BAABJL010000042.1"/>
</dbReference>
<reference evidence="5" key="1">
    <citation type="submission" date="2020-10" db="EMBL/GenBank/DDBJ databases">
        <title>Sequencing the genomes of 1000 actinobacteria strains.</title>
        <authorList>
            <person name="Klenk H.-P."/>
        </authorList>
    </citation>
    <scope>NUCLEOTIDE SEQUENCE</scope>
    <source>
        <strain evidence="5">DSM 45354</strain>
    </source>
</reference>
<dbReference type="Proteomes" id="UP000638648">
    <property type="component" value="Unassembled WGS sequence"/>
</dbReference>
<keyword evidence="5" id="KW-0413">Isomerase</keyword>
<name>A0A927N2L7_9ACTN</name>
<feature type="domain" description="NAD-dependent epimerase/dehydratase" evidence="4">
    <location>
        <begin position="3"/>
        <end position="178"/>
    </location>
</feature>
<dbReference type="GO" id="GO:0003978">
    <property type="term" value="F:UDP-glucose 4-epimerase activity"/>
    <property type="evidence" value="ECO:0007669"/>
    <property type="project" value="UniProtKB-EC"/>
</dbReference>
<dbReference type="Pfam" id="PF01370">
    <property type="entry name" value="Epimerase"/>
    <property type="match status" value="1"/>
</dbReference>
<evidence type="ECO:0000256" key="2">
    <source>
        <dbReference type="ARBA" id="ARBA00023002"/>
    </source>
</evidence>
<proteinExistence type="inferred from homology"/>
<dbReference type="EMBL" id="JADBEM010000001">
    <property type="protein sequence ID" value="MBE1611186.1"/>
    <property type="molecule type" value="Genomic_DNA"/>
</dbReference>
<protein>
    <submittedName>
        <fullName evidence="5">UDP-glucose 4-epimerase</fullName>
        <ecNumber evidence="5">5.1.3.2</ecNumber>
    </submittedName>
</protein>
<dbReference type="InterPro" id="IPR036291">
    <property type="entry name" value="NAD(P)-bd_dom_sf"/>
</dbReference>
<keyword evidence="2" id="KW-0560">Oxidoreductase</keyword>
<comment type="caution">
    <text evidence="5">The sequence shown here is derived from an EMBL/GenBank/DDBJ whole genome shotgun (WGS) entry which is preliminary data.</text>
</comment>
<dbReference type="GO" id="GO:0016491">
    <property type="term" value="F:oxidoreductase activity"/>
    <property type="evidence" value="ECO:0007669"/>
    <property type="project" value="UniProtKB-KW"/>
</dbReference>
<dbReference type="PANTHER" id="PTHR43103">
    <property type="entry name" value="NUCLEOSIDE-DIPHOSPHATE-SUGAR EPIMERASE"/>
    <property type="match status" value="1"/>
</dbReference>
<dbReference type="EC" id="5.1.3.2" evidence="5"/>
<gene>
    <name evidence="5" type="ORF">HEB94_008034</name>
</gene>
<evidence type="ECO:0000313" key="5">
    <source>
        <dbReference type="EMBL" id="MBE1611186.1"/>
    </source>
</evidence>
<accession>A0A927N2L7</accession>
<organism evidence="5 6">
    <name type="scientific">Actinopolymorpha pittospori</name>
    <dbReference type="NCBI Taxonomy" id="648752"/>
    <lineage>
        <taxon>Bacteria</taxon>
        <taxon>Bacillati</taxon>
        <taxon>Actinomycetota</taxon>
        <taxon>Actinomycetes</taxon>
        <taxon>Propionibacteriales</taxon>
        <taxon>Actinopolymorphaceae</taxon>
        <taxon>Actinopolymorpha</taxon>
    </lineage>
</organism>
<keyword evidence="3" id="KW-0520">NAD</keyword>
<comment type="similarity">
    <text evidence="1">Belongs to the NAD(P)-dependent epimerase/dehydratase family.</text>
</comment>
<evidence type="ECO:0000256" key="1">
    <source>
        <dbReference type="ARBA" id="ARBA00007637"/>
    </source>
</evidence>